<dbReference type="AlphaFoldDB" id="A0A1H6IUF6"/>
<dbReference type="Pfam" id="PF08241">
    <property type="entry name" value="Methyltransf_11"/>
    <property type="match status" value="1"/>
</dbReference>
<accession>A0A1H6IUF6</accession>
<sequence length="201" mass="22647">MIRKSFWDKIAGVYDLFERAYNRKCYDSTGERVAQEIGSGDVVLECACGTGSISKPVAKKCRKLFATDMSVNMMKRAEKNCSECRNIVFKKANIMSINAKDDTFDKVVAGNVIHLLDEPYKAVDELLRVCKKGGKVIIPTYINMGKQSSEFLIKMFDLAGAHFTKQFDRRSYEAFFIKGGYDVTFDIVEGKMPCAIAIIKK</sequence>
<dbReference type="InterPro" id="IPR013216">
    <property type="entry name" value="Methyltransf_11"/>
</dbReference>
<feature type="domain" description="Methyltransferase type 11" evidence="1">
    <location>
        <begin position="44"/>
        <end position="138"/>
    </location>
</feature>
<dbReference type="PANTHER" id="PTHR43591">
    <property type="entry name" value="METHYLTRANSFERASE"/>
    <property type="match status" value="1"/>
</dbReference>
<name>A0A1H6IUF6_RUMFL</name>
<reference evidence="2 3" key="1">
    <citation type="submission" date="2016-10" db="EMBL/GenBank/DDBJ databases">
        <authorList>
            <person name="de Groot N.N."/>
        </authorList>
    </citation>
    <scope>NUCLEOTIDE SEQUENCE [LARGE SCALE GENOMIC DNA]</scope>
    <source>
        <strain evidence="2 3">YAD2003</strain>
    </source>
</reference>
<organism evidence="2 3">
    <name type="scientific">Ruminococcus flavefaciens</name>
    <dbReference type="NCBI Taxonomy" id="1265"/>
    <lineage>
        <taxon>Bacteria</taxon>
        <taxon>Bacillati</taxon>
        <taxon>Bacillota</taxon>
        <taxon>Clostridia</taxon>
        <taxon>Eubacteriales</taxon>
        <taxon>Oscillospiraceae</taxon>
        <taxon>Ruminococcus</taxon>
    </lineage>
</organism>
<dbReference type="CDD" id="cd02440">
    <property type="entry name" value="AdoMet_MTases"/>
    <property type="match status" value="1"/>
</dbReference>
<keyword evidence="2" id="KW-0830">Ubiquinone</keyword>
<keyword evidence="2" id="KW-0808">Transferase</keyword>
<dbReference type="GO" id="GO:0008757">
    <property type="term" value="F:S-adenosylmethionine-dependent methyltransferase activity"/>
    <property type="evidence" value="ECO:0007669"/>
    <property type="project" value="InterPro"/>
</dbReference>
<gene>
    <name evidence="2" type="ORF">SAMN02910265_01260</name>
</gene>
<evidence type="ECO:0000259" key="1">
    <source>
        <dbReference type="Pfam" id="PF08241"/>
    </source>
</evidence>
<proteinExistence type="predicted"/>
<dbReference type="GO" id="GO:0032259">
    <property type="term" value="P:methylation"/>
    <property type="evidence" value="ECO:0007669"/>
    <property type="project" value="UniProtKB-KW"/>
</dbReference>
<dbReference type="Proteomes" id="UP000183190">
    <property type="component" value="Unassembled WGS sequence"/>
</dbReference>
<evidence type="ECO:0000313" key="2">
    <source>
        <dbReference type="EMBL" id="SEH52629.1"/>
    </source>
</evidence>
<keyword evidence="2" id="KW-0489">Methyltransferase</keyword>
<dbReference type="SUPFAM" id="SSF53335">
    <property type="entry name" value="S-adenosyl-L-methionine-dependent methyltransferases"/>
    <property type="match status" value="1"/>
</dbReference>
<dbReference type="InterPro" id="IPR029063">
    <property type="entry name" value="SAM-dependent_MTases_sf"/>
</dbReference>
<dbReference type="Gene3D" id="3.40.50.150">
    <property type="entry name" value="Vaccinia Virus protein VP39"/>
    <property type="match status" value="1"/>
</dbReference>
<dbReference type="EMBL" id="FNWV01000003">
    <property type="protein sequence ID" value="SEH52629.1"/>
    <property type="molecule type" value="Genomic_DNA"/>
</dbReference>
<dbReference type="OrthoDB" id="9808140at2"/>
<protein>
    <submittedName>
        <fullName evidence="2">Ubiquinone/menaquinone biosynthesis C-methylase UbiE</fullName>
    </submittedName>
</protein>
<evidence type="ECO:0000313" key="3">
    <source>
        <dbReference type="Proteomes" id="UP000183190"/>
    </source>
</evidence>